<dbReference type="HOGENOM" id="CLU_004835_2_0_1"/>
<dbReference type="OMA" id="GAQCHFF"/>
<reference evidence="2" key="1">
    <citation type="submission" date="2012-06" db="EMBL/GenBank/DDBJ databases">
        <title>The genome sequence of Coniosporium apollinis CBS 100218.</title>
        <authorList>
            <consortium name="The Broad Institute Genome Sequencing Platform"/>
            <person name="Cuomo C."/>
            <person name="Gorbushina A."/>
            <person name="Noack S."/>
            <person name="Walker B."/>
            <person name="Young S.K."/>
            <person name="Zeng Q."/>
            <person name="Gargeya S."/>
            <person name="Fitzgerald M."/>
            <person name="Haas B."/>
            <person name="Abouelleil A."/>
            <person name="Alvarado L."/>
            <person name="Arachchi H.M."/>
            <person name="Berlin A.M."/>
            <person name="Chapman S.B."/>
            <person name="Goldberg J."/>
            <person name="Griggs A."/>
            <person name="Gujja S."/>
            <person name="Hansen M."/>
            <person name="Howarth C."/>
            <person name="Imamovic A."/>
            <person name="Larimer J."/>
            <person name="McCowan C."/>
            <person name="Montmayeur A."/>
            <person name="Murphy C."/>
            <person name="Neiman D."/>
            <person name="Pearson M."/>
            <person name="Priest M."/>
            <person name="Roberts A."/>
            <person name="Saif S."/>
            <person name="Shea T."/>
            <person name="Sisk P."/>
            <person name="Sykes S."/>
            <person name="Wortman J."/>
            <person name="Nusbaum C."/>
            <person name="Birren B."/>
        </authorList>
    </citation>
    <scope>NUCLEOTIDE SEQUENCE [LARGE SCALE GENOMIC DNA]</scope>
    <source>
        <strain evidence="2">CBS 100218</strain>
    </source>
</reference>
<dbReference type="EMBL" id="JH767555">
    <property type="protein sequence ID" value="EON61168.1"/>
    <property type="molecule type" value="Genomic_DNA"/>
</dbReference>
<dbReference type="OrthoDB" id="4356994at2759"/>
<dbReference type="PANTHER" id="PTHR47785:SF5">
    <property type="entry name" value="ZN(II)2CYS6 TRANSCRIPTION FACTOR (EUROFUNG)"/>
    <property type="match status" value="1"/>
</dbReference>
<protein>
    <recommendedName>
        <fullName evidence="3">Transcription factor domain-containing protein</fullName>
    </recommendedName>
</protein>
<organism evidence="1 2">
    <name type="scientific">Coniosporium apollinis (strain CBS 100218)</name>
    <name type="common">Rock-inhabiting black yeast</name>
    <dbReference type="NCBI Taxonomy" id="1168221"/>
    <lineage>
        <taxon>Eukaryota</taxon>
        <taxon>Fungi</taxon>
        <taxon>Dikarya</taxon>
        <taxon>Ascomycota</taxon>
        <taxon>Pezizomycotina</taxon>
        <taxon>Dothideomycetes</taxon>
        <taxon>Dothideomycetes incertae sedis</taxon>
        <taxon>Coniosporium</taxon>
    </lineage>
</organism>
<evidence type="ECO:0000313" key="1">
    <source>
        <dbReference type="EMBL" id="EON61168.1"/>
    </source>
</evidence>
<gene>
    <name evidence="1" type="ORF">W97_00380</name>
</gene>
<dbReference type="GeneID" id="19897691"/>
<dbReference type="AlphaFoldDB" id="R7YH09"/>
<dbReference type="eggNOG" id="ENOG502SHM3">
    <property type="taxonomic scope" value="Eukaryota"/>
</dbReference>
<dbReference type="Proteomes" id="UP000016924">
    <property type="component" value="Unassembled WGS sequence"/>
</dbReference>
<sequence length="607" mass="68585">MQRYALEVRRATFPKTRFALYDFSDANFTPHFAISSEGHVSEATVGSLRCSGTFSPTSSPRHAETVHEVSKDYLRIPTCSSTADSVLTWPIFQGRFPSDYLVDILLDPTSRQPDAGTGADALVVPGGLEPLADERIPSLIDKFLENVHSKNPVLDVEALVHYGRRAAAGGLGWDAPSCLVLLACALGSIAVPFVVSEANQHEIEMNASGITSSSIFTEEIKQAESCYALACRRLGLLKHTILGAHCYFFSAGQSASGNLEWLLNAVAVYLMYTLRPLPAWDHFCQASTFYQIHSRTIARPTHGAMLDSHLNGMSVTQRRLEQSLYWSCFKSECEMRIELPLPQSSLADVDYPHMFPNPPAHPTENAGFREFDSDGFSFDWGTRPSNNMANIEEVSWYYYLTEVALRRIGNRILNTFFRQNHSSWINIKPFVPIAKEFEEQVLVWASNLPPAMQYDKNPTDELSSSRELSWATWNRLLEMKTWLYQPFLYYAVHCDAEASELRENADLQSLINAAMDCNISTVENRTLRHRHHGIWFDIRSVITASFTVIAAAKSGKVKVQEEWEDRIKSVIDTLAFWEDEAIDLVKTRAVLEELFLETRDLIRQQRC</sequence>
<evidence type="ECO:0000313" key="2">
    <source>
        <dbReference type="Proteomes" id="UP000016924"/>
    </source>
</evidence>
<dbReference type="PANTHER" id="PTHR47785">
    <property type="entry name" value="ZN(II)2CYS6 TRANSCRIPTION FACTOR (EUROFUNG)-RELATED-RELATED"/>
    <property type="match status" value="1"/>
</dbReference>
<dbReference type="STRING" id="1168221.R7YH09"/>
<evidence type="ECO:0008006" key="3">
    <source>
        <dbReference type="Google" id="ProtNLM"/>
    </source>
</evidence>
<name>R7YH09_CONA1</name>
<keyword evidence="2" id="KW-1185">Reference proteome</keyword>
<proteinExistence type="predicted"/>
<accession>R7YH09</accession>
<dbReference type="InterPro" id="IPR053181">
    <property type="entry name" value="EcdB-like_regulator"/>
</dbReference>
<dbReference type="CDD" id="cd12148">
    <property type="entry name" value="fungal_TF_MHR"/>
    <property type="match status" value="1"/>
</dbReference>
<dbReference type="RefSeq" id="XP_007776485.1">
    <property type="nucleotide sequence ID" value="XM_007778295.1"/>
</dbReference>